<dbReference type="SUPFAM" id="SSF48576">
    <property type="entry name" value="Terpenoid synthases"/>
    <property type="match status" value="1"/>
</dbReference>
<evidence type="ECO:0000313" key="3">
    <source>
        <dbReference type="Proteomes" id="UP000430692"/>
    </source>
</evidence>
<name>A0A6I4VPW4_9BACL</name>
<dbReference type="EMBL" id="WUUL01000001">
    <property type="protein sequence ID" value="MXQ52421.1"/>
    <property type="molecule type" value="Genomic_DNA"/>
</dbReference>
<organism evidence="2 3">
    <name type="scientific">Shimazuella alba</name>
    <dbReference type="NCBI Taxonomy" id="2690964"/>
    <lineage>
        <taxon>Bacteria</taxon>
        <taxon>Bacillati</taxon>
        <taxon>Bacillota</taxon>
        <taxon>Bacilli</taxon>
        <taxon>Bacillales</taxon>
        <taxon>Thermoactinomycetaceae</taxon>
        <taxon>Shimazuella</taxon>
    </lineage>
</organism>
<gene>
    <name evidence="2" type="ORF">GSM42_01360</name>
</gene>
<evidence type="ECO:0000313" key="2">
    <source>
        <dbReference type="EMBL" id="MXQ52421.1"/>
    </source>
</evidence>
<keyword evidence="3" id="KW-1185">Reference proteome</keyword>
<dbReference type="RefSeq" id="WP_160799445.1">
    <property type="nucleotide sequence ID" value="NZ_WUUL01000001.1"/>
</dbReference>
<sequence length="333" mass="39375">MKVIQQHKIEPVSEVIKKLYIPFGFQECKFGIDAEKHINDKVRYFGFFDNTEYEQKFRSYRCSWLVAYSCPNAGKEELFILSDYNALLFLLDDLCDTSEIGLDYTKLSHRFDYLVQLLIDRTTLSRDAQDPIAEYLCEIWGRIREYQPEIEWQERFIDRTKEYFDSCVWEARNRQLRTIPSREEYIRNRHFSGAVYPLLDLGDITEKINIPIEIKNHPILREMTDITSMHIALCNDLFSYGKEILQEEVHHNLVLHTVQQDQVTVEDAVNQVIERVNGMVERFLDLKKELPVFGSNIDQDVSKFVDLLQSWIRGHIDWVGEKSQRYIITNGAN</sequence>
<comment type="similarity">
    <text evidence="1">Belongs to the terpene synthase family.</text>
</comment>
<evidence type="ECO:0000256" key="1">
    <source>
        <dbReference type="RuleBase" id="RU366034"/>
    </source>
</evidence>
<dbReference type="GO" id="GO:0010333">
    <property type="term" value="F:terpene synthase activity"/>
    <property type="evidence" value="ECO:0007669"/>
    <property type="project" value="InterPro"/>
</dbReference>
<dbReference type="GO" id="GO:0046872">
    <property type="term" value="F:metal ion binding"/>
    <property type="evidence" value="ECO:0007669"/>
    <property type="project" value="UniProtKB-KW"/>
</dbReference>
<dbReference type="Proteomes" id="UP000430692">
    <property type="component" value="Unassembled WGS sequence"/>
</dbReference>
<dbReference type="InterPro" id="IPR008949">
    <property type="entry name" value="Isoprenoid_synthase_dom_sf"/>
</dbReference>
<keyword evidence="1" id="KW-0479">Metal-binding</keyword>
<protein>
    <recommendedName>
        <fullName evidence="1">Terpene synthase</fullName>
        <ecNumber evidence="1">4.2.3.-</ecNumber>
    </recommendedName>
</protein>
<dbReference type="Pfam" id="PF19086">
    <property type="entry name" value="Terpene_syn_C_2"/>
    <property type="match status" value="1"/>
</dbReference>
<dbReference type="AlphaFoldDB" id="A0A6I4VPW4"/>
<comment type="cofactor">
    <cofactor evidence="1">
        <name>Mg(2+)</name>
        <dbReference type="ChEBI" id="CHEBI:18420"/>
    </cofactor>
</comment>
<dbReference type="EC" id="4.2.3.-" evidence="1"/>
<dbReference type="SFLD" id="SFLDS00005">
    <property type="entry name" value="Isoprenoid_Synthase_Type_I"/>
    <property type="match status" value="1"/>
</dbReference>
<accession>A0A6I4VPW4</accession>
<keyword evidence="1" id="KW-0456">Lyase</keyword>
<dbReference type="PANTHER" id="PTHR35201:SF4">
    <property type="entry name" value="BETA-PINACENE SYNTHASE-RELATED"/>
    <property type="match status" value="1"/>
</dbReference>
<proteinExistence type="inferred from homology"/>
<dbReference type="SFLD" id="SFLDG01020">
    <property type="entry name" value="Terpene_Cyclase_Like_2"/>
    <property type="match status" value="1"/>
</dbReference>
<dbReference type="InterPro" id="IPR034686">
    <property type="entry name" value="Terpene_cyclase-like_2"/>
</dbReference>
<dbReference type="PANTHER" id="PTHR35201">
    <property type="entry name" value="TERPENE SYNTHASE"/>
    <property type="match status" value="1"/>
</dbReference>
<dbReference type="Gene3D" id="1.10.600.10">
    <property type="entry name" value="Farnesyl Diphosphate Synthase"/>
    <property type="match status" value="1"/>
</dbReference>
<reference evidence="2 3" key="1">
    <citation type="submission" date="2019-12" db="EMBL/GenBank/DDBJ databases">
        <title>Whole-genome analyses of novel actinobacteria.</title>
        <authorList>
            <person name="Sahin N."/>
            <person name="Saygin H."/>
        </authorList>
    </citation>
    <scope>NUCLEOTIDE SEQUENCE [LARGE SCALE GENOMIC DNA]</scope>
    <source>
        <strain evidence="2 3">KC615</strain>
    </source>
</reference>
<comment type="caution">
    <text evidence="2">The sequence shown here is derived from an EMBL/GenBank/DDBJ whole genome shotgun (WGS) entry which is preliminary data.</text>
</comment>
<keyword evidence="1" id="KW-0460">Magnesium</keyword>